<evidence type="ECO:0000256" key="6">
    <source>
        <dbReference type="SAM" id="MobiDB-lite"/>
    </source>
</evidence>
<dbReference type="SMART" id="SM00774">
    <property type="entry name" value="WRKY"/>
    <property type="match status" value="1"/>
</dbReference>
<feature type="domain" description="WRKY" evidence="7">
    <location>
        <begin position="68"/>
        <end position="109"/>
    </location>
</feature>
<proteinExistence type="predicted"/>
<comment type="subcellular location">
    <subcellularLocation>
        <location evidence="1">Nucleus</location>
    </subcellularLocation>
</comment>
<dbReference type="PANTHER" id="PTHR31221:SF112">
    <property type="entry name" value="WRKY TRANSCRIPTION FACTOR 50-RELATED"/>
    <property type="match status" value="1"/>
</dbReference>
<dbReference type="PROSITE" id="PS50811">
    <property type="entry name" value="WRKY"/>
    <property type="match status" value="1"/>
</dbReference>
<dbReference type="EMBL" id="CP144699">
    <property type="protein sequence ID" value="WVZ21179.1"/>
    <property type="molecule type" value="Genomic_DNA"/>
</dbReference>
<keyword evidence="4" id="KW-0804">Transcription</keyword>
<dbReference type="PANTHER" id="PTHR31221">
    <property type="entry name" value="WRKY TRANSCRIPTION FACTOR PROTEIN 1-RELATED"/>
    <property type="match status" value="1"/>
</dbReference>
<name>A0AAQ3P3M1_VIGMU</name>
<keyword evidence="2" id="KW-0805">Transcription regulation</keyword>
<dbReference type="Proteomes" id="UP001374535">
    <property type="component" value="Chromosome 2"/>
</dbReference>
<evidence type="ECO:0000256" key="1">
    <source>
        <dbReference type="ARBA" id="ARBA00004123"/>
    </source>
</evidence>
<reference evidence="8 9" key="1">
    <citation type="journal article" date="2023" name="Life. Sci Alliance">
        <title>Evolutionary insights into 3D genome organization and epigenetic landscape of Vigna mungo.</title>
        <authorList>
            <person name="Junaid A."/>
            <person name="Singh B."/>
            <person name="Bhatia S."/>
        </authorList>
    </citation>
    <scope>NUCLEOTIDE SEQUENCE [LARGE SCALE GENOMIC DNA]</scope>
    <source>
        <strain evidence="8">Urdbean</strain>
    </source>
</reference>
<feature type="compositionally biased region" description="Polar residues" evidence="6">
    <location>
        <begin position="11"/>
        <end position="20"/>
    </location>
</feature>
<dbReference type="AlphaFoldDB" id="A0AAQ3P3M1"/>
<keyword evidence="5" id="KW-0539">Nucleus</keyword>
<evidence type="ECO:0000313" key="9">
    <source>
        <dbReference type="Proteomes" id="UP001374535"/>
    </source>
</evidence>
<sequence length="110" mass="12392">MSGDNPKAPNSPESDFTKQWPSELPEYLNLDDDQWSYDDLESFVSGHAFSHKTEANEVGELGGSSTHHEENYYRCSVEGCSVKKVVERDKDDPSYVITTYVGTHTHPSYS</sequence>
<evidence type="ECO:0000256" key="3">
    <source>
        <dbReference type="ARBA" id="ARBA00023125"/>
    </source>
</evidence>
<keyword evidence="9" id="KW-1185">Reference proteome</keyword>
<dbReference type="InterPro" id="IPR003657">
    <property type="entry name" value="WRKY_dom"/>
</dbReference>
<protein>
    <recommendedName>
        <fullName evidence="7">WRKY domain-containing protein</fullName>
    </recommendedName>
</protein>
<dbReference type="GO" id="GO:0003700">
    <property type="term" value="F:DNA-binding transcription factor activity"/>
    <property type="evidence" value="ECO:0007669"/>
    <property type="project" value="InterPro"/>
</dbReference>
<keyword evidence="3" id="KW-0238">DNA-binding</keyword>
<dbReference type="GO" id="GO:0043565">
    <property type="term" value="F:sequence-specific DNA binding"/>
    <property type="evidence" value="ECO:0007669"/>
    <property type="project" value="InterPro"/>
</dbReference>
<organism evidence="8 9">
    <name type="scientific">Vigna mungo</name>
    <name type="common">Black gram</name>
    <name type="synonym">Phaseolus mungo</name>
    <dbReference type="NCBI Taxonomy" id="3915"/>
    <lineage>
        <taxon>Eukaryota</taxon>
        <taxon>Viridiplantae</taxon>
        <taxon>Streptophyta</taxon>
        <taxon>Embryophyta</taxon>
        <taxon>Tracheophyta</taxon>
        <taxon>Spermatophyta</taxon>
        <taxon>Magnoliopsida</taxon>
        <taxon>eudicotyledons</taxon>
        <taxon>Gunneridae</taxon>
        <taxon>Pentapetalae</taxon>
        <taxon>rosids</taxon>
        <taxon>fabids</taxon>
        <taxon>Fabales</taxon>
        <taxon>Fabaceae</taxon>
        <taxon>Papilionoideae</taxon>
        <taxon>50 kb inversion clade</taxon>
        <taxon>NPAAA clade</taxon>
        <taxon>indigoferoid/millettioid clade</taxon>
        <taxon>Phaseoleae</taxon>
        <taxon>Vigna</taxon>
    </lineage>
</organism>
<accession>A0AAQ3P3M1</accession>
<dbReference type="InterPro" id="IPR036576">
    <property type="entry name" value="WRKY_dom_sf"/>
</dbReference>
<evidence type="ECO:0000256" key="2">
    <source>
        <dbReference type="ARBA" id="ARBA00023015"/>
    </source>
</evidence>
<evidence type="ECO:0000256" key="5">
    <source>
        <dbReference type="ARBA" id="ARBA00023242"/>
    </source>
</evidence>
<dbReference type="Pfam" id="PF03106">
    <property type="entry name" value="WRKY"/>
    <property type="match status" value="1"/>
</dbReference>
<dbReference type="Gene3D" id="2.20.25.80">
    <property type="entry name" value="WRKY domain"/>
    <property type="match status" value="1"/>
</dbReference>
<evidence type="ECO:0000313" key="8">
    <source>
        <dbReference type="EMBL" id="WVZ21179.1"/>
    </source>
</evidence>
<dbReference type="InterPro" id="IPR044810">
    <property type="entry name" value="WRKY_plant"/>
</dbReference>
<dbReference type="GO" id="GO:0005634">
    <property type="term" value="C:nucleus"/>
    <property type="evidence" value="ECO:0007669"/>
    <property type="project" value="UniProtKB-SubCell"/>
</dbReference>
<gene>
    <name evidence="8" type="ORF">V8G54_008501</name>
</gene>
<feature type="region of interest" description="Disordered" evidence="6">
    <location>
        <begin position="1"/>
        <end position="21"/>
    </location>
</feature>
<evidence type="ECO:0000259" key="7">
    <source>
        <dbReference type="PROSITE" id="PS50811"/>
    </source>
</evidence>
<evidence type="ECO:0000256" key="4">
    <source>
        <dbReference type="ARBA" id="ARBA00023163"/>
    </source>
</evidence>
<dbReference type="SUPFAM" id="SSF118290">
    <property type="entry name" value="WRKY DNA-binding domain"/>
    <property type="match status" value="1"/>
</dbReference>